<dbReference type="AlphaFoldDB" id="A0A934RRK5"/>
<dbReference type="EMBL" id="JAENIO010000074">
    <property type="protein sequence ID" value="MBK1835660.1"/>
    <property type="molecule type" value="Genomic_DNA"/>
</dbReference>
<dbReference type="Proteomes" id="UP000604083">
    <property type="component" value="Unassembled WGS sequence"/>
</dbReference>
<evidence type="ECO:0000313" key="2">
    <source>
        <dbReference type="EMBL" id="MBK1835660.1"/>
    </source>
</evidence>
<keyword evidence="1" id="KW-0472">Membrane</keyword>
<organism evidence="2 3">
    <name type="scientific">Roseibacillus ishigakijimensis</name>
    <dbReference type="NCBI Taxonomy" id="454146"/>
    <lineage>
        <taxon>Bacteria</taxon>
        <taxon>Pseudomonadati</taxon>
        <taxon>Verrucomicrobiota</taxon>
        <taxon>Verrucomicrobiia</taxon>
        <taxon>Verrucomicrobiales</taxon>
        <taxon>Verrucomicrobiaceae</taxon>
        <taxon>Roseibacillus</taxon>
    </lineage>
</organism>
<keyword evidence="3" id="KW-1185">Reference proteome</keyword>
<comment type="caution">
    <text evidence="2">The sequence shown here is derived from an EMBL/GenBank/DDBJ whole genome shotgun (WGS) entry which is preliminary data.</text>
</comment>
<keyword evidence="1" id="KW-0812">Transmembrane</keyword>
<proteinExistence type="predicted"/>
<reference evidence="2" key="1">
    <citation type="submission" date="2021-01" db="EMBL/GenBank/DDBJ databases">
        <title>Modified the classification status of verrucomicrobia.</title>
        <authorList>
            <person name="Feng X."/>
        </authorList>
    </citation>
    <scope>NUCLEOTIDE SEQUENCE</scope>
    <source>
        <strain evidence="2">KCTC 12986</strain>
    </source>
</reference>
<accession>A0A934RRK5</accession>
<gene>
    <name evidence="2" type="ORF">JIN78_16470</name>
</gene>
<dbReference type="RefSeq" id="WP_200393096.1">
    <property type="nucleotide sequence ID" value="NZ_JAENIO010000074.1"/>
</dbReference>
<keyword evidence="1" id="KW-1133">Transmembrane helix</keyword>
<evidence type="ECO:0000256" key="1">
    <source>
        <dbReference type="SAM" id="Phobius"/>
    </source>
</evidence>
<protein>
    <submittedName>
        <fullName evidence="2">Uncharacterized protein</fullName>
    </submittedName>
</protein>
<feature type="transmembrane region" description="Helical" evidence="1">
    <location>
        <begin position="9"/>
        <end position="27"/>
    </location>
</feature>
<sequence>MSKIFHPKFVFVGFSLLVITIFFFFKWKNDLIRNESKTSNAHKNSVSQKLEHRIPELEHRIPERVQSSSISKNVNSWQEALDYVVEMESRDRDEFLYDFLSGFQFLNGEDRVGFLSELGKIKGPGEEYKAMLSNCYSHASGLRVADFLKEIRNFGLTDEEEATLLTAANLDRDSFLDAGFPALLATLEDGALKSSLVSYYASLLASEEGEASLKMKFGELSKISDDAFSSPVIVSHFVRSSPEESWVAFEKFVSGDELNTKDAFEGNIKTWVQEFLNHKNPSDLLELISSSSDGQVAVEIADVASRYQSFQDSAILGDWILSQPKGSVRDVAIKNLVKSLFRSDYEDQAKLWISEIASDEVKVQLLEEFGVK</sequence>
<name>A0A934RRK5_9BACT</name>
<evidence type="ECO:0000313" key="3">
    <source>
        <dbReference type="Proteomes" id="UP000604083"/>
    </source>
</evidence>